<dbReference type="Gene3D" id="3.40.50.620">
    <property type="entry name" value="HUPs"/>
    <property type="match status" value="1"/>
</dbReference>
<name>A0ABS4XJR3_9MICC</name>
<evidence type="ECO:0000313" key="3">
    <source>
        <dbReference type="Proteomes" id="UP001296993"/>
    </source>
</evidence>
<evidence type="ECO:0000313" key="2">
    <source>
        <dbReference type="EMBL" id="MBP2388675.1"/>
    </source>
</evidence>
<reference evidence="2 3" key="1">
    <citation type="submission" date="2021-03" db="EMBL/GenBank/DDBJ databases">
        <title>Sequencing the genomes of 1000 actinobacteria strains.</title>
        <authorList>
            <person name="Klenk H.-P."/>
        </authorList>
    </citation>
    <scope>NUCLEOTIDE SEQUENCE [LARGE SCALE GENOMIC DNA]</scope>
    <source>
        <strain evidence="2 3">DSM 15797</strain>
    </source>
</reference>
<proteinExistence type="predicted"/>
<feature type="domain" description="UspA" evidence="1">
    <location>
        <begin position="23"/>
        <end position="157"/>
    </location>
</feature>
<dbReference type="InterPro" id="IPR014729">
    <property type="entry name" value="Rossmann-like_a/b/a_fold"/>
</dbReference>
<dbReference type="SUPFAM" id="SSF52402">
    <property type="entry name" value="Adenine nucleotide alpha hydrolases-like"/>
    <property type="match status" value="1"/>
</dbReference>
<gene>
    <name evidence="2" type="ORF">JOF47_004248</name>
</gene>
<accession>A0ABS4XJR3</accession>
<evidence type="ECO:0000259" key="1">
    <source>
        <dbReference type="Pfam" id="PF00582"/>
    </source>
</evidence>
<protein>
    <submittedName>
        <fullName evidence="2">Nucleotide-binding universal stress UspA family protein</fullName>
    </submittedName>
</protein>
<sequence>MSLNEMELRGPLIVGVIPRQHPEVVAQAAFLAEQLERTIIFAYVEPKSYLTEMNLTVRMTDLPVPPREIEEDMSADAAGIFAAIGALMVDSSATWILRIMGGEPWVALVRLADEARGSMFVVGTREANFGAYVSEFLKGAVAARLTAHQHRPVLVVPAAARVRNP</sequence>
<dbReference type="Proteomes" id="UP001296993">
    <property type="component" value="Unassembled WGS sequence"/>
</dbReference>
<dbReference type="RefSeq" id="WP_210002451.1">
    <property type="nucleotide sequence ID" value="NZ_BAAAJY010000004.1"/>
</dbReference>
<dbReference type="InterPro" id="IPR006016">
    <property type="entry name" value="UspA"/>
</dbReference>
<organism evidence="2 3">
    <name type="scientific">Paeniglutamicibacter kerguelensis</name>
    <dbReference type="NCBI Taxonomy" id="254788"/>
    <lineage>
        <taxon>Bacteria</taxon>
        <taxon>Bacillati</taxon>
        <taxon>Actinomycetota</taxon>
        <taxon>Actinomycetes</taxon>
        <taxon>Micrococcales</taxon>
        <taxon>Micrococcaceae</taxon>
        <taxon>Paeniglutamicibacter</taxon>
    </lineage>
</organism>
<comment type="caution">
    <text evidence="2">The sequence shown here is derived from an EMBL/GenBank/DDBJ whole genome shotgun (WGS) entry which is preliminary data.</text>
</comment>
<dbReference type="EMBL" id="JAGIOF010000004">
    <property type="protein sequence ID" value="MBP2388675.1"/>
    <property type="molecule type" value="Genomic_DNA"/>
</dbReference>
<keyword evidence="3" id="KW-1185">Reference proteome</keyword>
<dbReference type="Pfam" id="PF00582">
    <property type="entry name" value="Usp"/>
    <property type="match status" value="1"/>
</dbReference>